<feature type="transmembrane region" description="Helical" evidence="5">
    <location>
        <begin position="402"/>
        <end position="420"/>
    </location>
</feature>
<dbReference type="Proteomes" id="UP000215896">
    <property type="component" value="Unassembled WGS sequence"/>
</dbReference>
<evidence type="ECO:0000256" key="3">
    <source>
        <dbReference type="ARBA" id="ARBA00022989"/>
    </source>
</evidence>
<organism evidence="6 7">
    <name type="scientific">Enemella evansiae</name>
    <dbReference type="NCBI Taxonomy" id="2016499"/>
    <lineage>
        <taxon>Bacteria</taxon>
        <taxon>Bacillati</taxon>
        <taxon>Actinomycetota</taxon>
        <taxon>Actinomycetes</taxon>
        <taxon>Propionibacteriales</taxon>
        <taxon>Propionibacteriaceae</taxon>
        <taxon>Enemella</taxon>
    </lineage>
</organism>
<keyword evidence="2 5" id="KW-0812">Transmembrane</keyword>
<dbReference type="InterPro" id="IPR020846">
    <property type="entry name" value="MFS_dom"/>
</dbReference>
<dbReference type="Pfam" id="PF07690">
    <property type="entry name" value="MFS_1"/>
    <property type="match status" value="2"/>
</dbReference>
<evidence type="ECO:0000256" key="5">
    <source>
        <dbReference type="SAM" id="Phobius"/>
    </source>
</evidence>
<feature type="transmembrane region" description="Helical" evidence="5">
    <location>
        <begin position="308"/>
        <end position="327"/>
    </location>
</feature>
<name>A0A255GEZ4_9ACTN</name>
<feature type="transmembrane region" description="Helical" evidence="5">
    <location>
        <begin position="242"/>
        <end position="264"/>
    </location>
</feature>
<dbReference type="RefSeq" id="WP_094355433.1">
    <property type="nucleotide sequence ID" value="NZ_NMVK01000002.1"/>
</dbReference>
<dbReference type="GO" id="GO:0022857">
    <property type="term" value="F:transmembrane transporter activity"/>
    <property type="evidence" value="ECO:0007669"/>
    <property type="project" value="InterPro"/>
</dbReference>
<dbReference type="AlphaFoldDB" id="A0A255GEZ4"/>
<keyword evidence="7" id="KW-1185">Reference proteome</keyword>
<dbReference type="EMBL" id="NMVO01000012">
    <property type="protein sequence ID" value="OYO14428.1"/>
    <property type="molecule type" value="Genomic_DNA"/>
</dbReference>
<dbReference type="PANTHER" id="PTHR23528">
    <property type="match status" value="1"/>
</dbReference>
<keyword evidence="3 5" id="KW-1133">Transmembrane helix</keyword>
<comment type="subcellular location">
    <subcellularLocation>
        <location evidence="1">Cell membrane</location>
        <topology evidence="1">Multi-pass membrane protein</topology>
    </subcellularLocation>
</comment>
<evidence type="ECO:0000256" key="4">
    <source>
        <dbReference type="ARBA" id="ARBA00023136"/>
    </source>
</evidence>
<dbReference type="InterPro" id="IPR011701">
    <property type="entry name" value="MFS"/>
</dbReference>
<feature type="transmembrane region" description="Helical" evidence="5">
    <location>
        <begin position="158"/>
        <end position="180"/>
    </location>
</feature>
<feature type="transmembrane region" description="Helical" evidence="5">
    <location>
        <begin position="276"/>
        <end position="296"/>
    </location>
</feature>
<feature type="transmembrane region" description="Helical" evidence="5">
    <location>
        <begin position="186"/>
        <end position="207"/>
    </location>
</feature>
<dbReference type="OrthoDB" id="7584869at2"/>
<feature type="transmembrane region" description="Helical" evidence="5">
    <location>
        <begin position="25"/>
        <end position="45"/>
    </location>
</feature>
<evidence type="ECO:0000313" key="6">
    <source>
        <dbReference type="EMBL" id="OYO14428.1"/>
    </source>
</evidence>
<accession>A0A4R6LZJ8</accession>
<keyword evidence="4 5" id="KW-0472">Membrane</keyword>
<evidence type="ECO:0000256" key="1">
    <source>
        <dbReference type="ARBA" id="ARBA00004651"/>
    </source>
</evidence>
<accession>A0A255GEZ4</accession>
<dbReference type="PANTHER" id="PTHR23528:SF1">
    <property type="entry name" value="MAJOR FACILITATOR SUPERFAMILY (MFS) PROFILE DOMAIN-CONTAINING PROTEIN"/>
    <property type="match status" value="1"/>
</dbReference>
<feature type="transmembrane region" description="Helical" evidence="5">
    <location>
        <begin position="99"/>
        <end position="119"/>
    </location>
</feature>
<comment type="caution">
    <text evidence="6">The sequence shown here is derived from an EMBL/GenBank/DDBJ whole genome shotgun (WGS) entry which is preliminary data.</text>
</comment>
<dbReference type="InterPro" id="IPR036259">
    <property type="entry name" value="MFS_trans_sf"/>
</dbReference>
<proteinExistence type="predicted"/>
<reference evidence="6 7" key="1">
    <citation type="submission" date="2017-07" db="EMBL/GenBank/DDBJ databases">
        <title>Draft whole genome sequences of clinical Proprionibacteriaceae strains.</title>
        <authorList>
            <person name="Bernier A.-M."/>
            <person name="Bernard K."/>
            <person name="Domingo M.-C."/>
        </authorList>
    </citation>
    <scope>NUCLEOTIDE SEQUENCE [LARGE SCALE GENOMIC DNA]</scope>
    <source>
        <strain evidence="6 7">NML 030167</strain>
    </source>
</reference>
<dbReference type="PROSITE" id="PS50850">
    <property type="entry name" value="MFS"/>
    <property type="match status" value="1"/>
</dbReference>
<dbReference type="SUPFAM" id="SSF103473">
    <property type="entry name" value="MFS general substrate transporter"/>
    <property type="match status" value="1"/>
</dbReference>
<feature type="transmembrane region" description="Helical" evidence="5">
    <location>
        <begin position="65"/>
        <end position="87"/>
    </location>
</feature>
<sequence length="424" mass="44663">MSSTAATDSPETPAEGIIGQRQGPAFLPLFILAWFGVTIAFNGMMGAAIPKVVYLLGPESKDRNLAVITSIGGVVTLVLTPLFGRLSDRTRLGWGMRRPWMAGGAVVILAGALVLAYAHVVPLLVLGWCITQIGIAAVAMGQHTLLADQIPARIRARVSAATGVSAGVATVAGAAIIAALPQDQQAPWFLVPGTICLVLNLALCFGYRDARRTTPVEPLRAREILATYWLNPVRYKDFAWAWVCRFCITMSILTVSLFLLFLIIDSLGVPPERASAVQAVSYSVFVVANMVTTVLFGWISDRTGRRKTIVFSASALTVAGLVVAMLAGDQTMFLIGLGIVGAGQGAFISVDVAMMTELIPSVDDAGKDLGIVALSYQLPQVIGPIVGAWVVGLGGGSNYTNLFLFTIVLAALGALAVLPIKGVR</sequence>
<dbReference type="GO" id="GO:0005886">
    <property type="term" value="C:plasma membrane"/>
    <property type="evidence" value="ECO:0007669"/>
    <property type="project" value="UniProtKB-SubCell"/>
</dbReference>
<feature type="transmembrane region" description="Helical" evidence="5">
    <location>
        <begin position="333"/>
        <end position="359"/>
    </location>
</feature>
<protein>
    <submittedName>
        <fullName evidence="6">MFS transporter</fullName>
    </submittedName>
</protein>
<evidence type="ECO:0000313" key="7">
    <source>
        <dbReference type="Proteomes" id="UP000215896"/>
    </source>
</evidence>
<dbReference type="CDD" id="cd06174">
    <property type="entry name" value="MFS"/>
    <property type="match status" value="1"/>
</dbReference>
<gene>
    <name evidence="6" type="ORF">CGZ94_07420</name>
</gene>
<evidence type="ECO:0000256" key="2">
    <source>
        <dbReference type="ARBA" id="ARBA00022692"/>
    </source>
</evidence>
<feature type="transmembrane region" description="Helical" evidence="5">
    <location>
        <begin position="371"/>
        <end position="390"/>
    </location>
</feature>
<dbReference type="Gene3D" id="1.20.1250.20">
    <property type="entry name" value="MFS general substrate transporter like domains"/>
    <property type="match status" value="2"/>
</dbReference>
<feature type="transmembrane region" description="Helical" evidence="5">
    <location>
        <begin position="125"/>
        <end position="146"/>
    </location>
</feature>